<keyword evidence="6 8" id="KW-0675">Receptor</keyword>
<dbReference type="Pfam" id="PF00001">
    <property type="entry name" value="7tm_1"/>
    <property type="match status" value="1"/>
</dbReference>
<feature type="transmembrane region" description="Helical" evidence="9">
    <location>
        <begin position="32"/>
        <end position="55"/>
    </location>
</feature>
<dbReference type="PANTHER" id="PTHR10489">
    <property type="entry name" value="CELL ADHESION MOLECULE"/>
    <property type="match status" value="1"/>
</dbReference>
<reference evidence="12" key="1">
    <citation type="journal article" date="2014" name="Science">
        <title>Nonhuman genetics. Genomic basis for the convergent evolution of electric organs.</title>
        <authorList>
            <person name="Gallant J.R."/>
            <person name="Traeger L.L."/>
            <person name="Volkening J.D."/>
            <person name="Moffett H."/>
            <person name="Chen P.H."/>
            <person name="Novina C.D."/>
            <person name="Phillips G.N.Jr."/>
            <person name="Anand R."/>
            <person name="Wells G.B."/>
            <person name="Pinch M."/>
            <person name="Guth R."/>
            <person name="Unguez G.A."/>
            <person name="Albert J.S."/>
            <person name="Zakon H.H."/>
            <person name="Samanta M.P."/>
            <person name="Sussman M.R."/>
        </authorList>
    </citation>
    <scope>NUCLEOTIDE SEQUENCE [LARGE SCALE GENOMIC DNA]</scope>
</reference>
<reference evidence="12" key="2">
    <citation type="journal article" date="2017" name="Sci. Adv.">
        <title>A tail of two voltages: Proteomic comparison of the three electric organs of the electric eel.</title>
        <authorList>
            <person name="Traeger L.L."/>
            <person name="Sabat G."/>
            <person name="Barrett-Wilt G.A."/>
            <person name="Wells G.B."/>
            <person name="Sussman M.R."/>
        </authorList>
    </citation>
    <scope>NUCLEOTIDE SEQUENCE [LARGE SCALE GENOMIC DNA]</scope>
</reference>
<dbReference type="GO" id="GO:0019957">
    <property type="term" value="F:C-C chemokine binding"/>
    <property type="evidence" value="ECO:0007669"/>
    <property type="project" value="TreeGrafter"/>
</dbReference>
<dbReference type="Gene3D" id="1.20.1070.10">
    <property type="entry name" value="Rhodopsin 7-helix transmembrane proteins"/>
    <property type="match status" value="1"/>
</dbReference>
<sequence>MAVDNNSNSMNDSYSDYGELITMCNLKLYHQITAASFIIIFCFSLLMNSLLLYILARFEDLNRVTMFFLLNLAIFDLLFTITLPLWATDHFYQWVFGNIACKILIWTYFMGIYGSLILLTAMTVDRYFAIVVRSPWLTHQRRLNLARAACICAWLISGGACLKEALSSKVILVDQIFTCNAESSEEDKTGYYTQFALLFLLPLLIIIFCYSRILHTLMSTSARQKYRTVLVVLGIVVAFFICWGPYHIVMIVTAVQLSPDCVRRNKLHQSFVICQIFAYSHCCVNPVLYMLRKKSRTILSSILFCSPELRQAGPEGRANDFSHSNILQHSVVDRADVCKTKEQNVTELKPV</sequence>
<proteinExistence type="inferred from homology"/>
<keyword evidence="3 9" id="KW-1133">Transmembrane helix</keyword>
<evidence type="ECO:0000256" key="5">
    <source>
        <dbReference type="ARBA" id="ARBA00023136"/>
    </source>
</evidence>
<evidence type="ECO:0000256" key="4">
    <source>
        <dbReference type="ARBA" id="ARBA00023040"/>
    </source>
</evidence>
<evidence type="ECO:0000259" key="10">
    <source>
        <dbReference type="PROSITE" id="PS50262"/>
    </source>
</evidence>
<evidence type="ECO:0000256" key="6">
    <source>
        <dbReference type="ARBA" id="ARBA00023170"/>
    </source>
</evidence>
<keyword evidence="5 9" id="KW-0472">Membrane</keyword>
<dbReference type="SUPFAM" id="SSF81321">
    <property type="entry name" value="Family A G protein-coupled receptor-like"/>
    <property type="match status" value="1"/>
</dbReference>
<dbReference type="InterPro" id="IPR000276">
    <property type="entry name" value="GPCR_Rhodpsn"/>
</dbReference>
<feature type="transmembrane region" description="Helical" evidence="9">
    <location>
        <begin position="67"/>
        <end position="87"/>
    </location>
</feature>
<evidence type="ECO:0000256" key="9">
    <source>
        <dbReference type="SAM" id="Phobius"/>
    </source>
</evidence>
<dbReference type="GeneTree" id="ENSGT01110000267168"/>
<dbReference type="GO" id="GO:0016493">
    <property type="term" value="F:C-C chemokine receptor activity"/>
    <property type="evidence" value="ECO:0007669"/>
    <property type="project" value="TreeGrafter"/>
</dbReference>
<dbReference type="Ensembl" id="ENSEEET00000003290.2">
    <property type="protein sequence ID" value="ENSEEEP00000003244.2"/>
    <property type="gene ID" value="ENSEEEG00000001826.2"/>
</dbReference>
<dbReference type="GO" id="GO:0019722">
    <property type="term" value="P:calcium-mediated signaling"/>
    <property type="evidence" value="ECO:0007669"/>
    <property type="project" value="TreeGrafter"/>
</dbReference>
<evidence type="ECO:0000256" key="8">
    <source>
        <dbReference type="RuleBase" id="RU000688"/>
    </source>
</evidence>
<dbReference type="Proteomes" id="UP000314983">
    <property type="component" value="Chromosome 7"/>
</dbReference>
<feature type="transmembrane region" description="Helical" evidence="9">
    <location>
        <begin position="267"/>
        <end position="291"/>
    </location>
</feature>
<dbReference type="GO" id="GO:0007204">
    <property type="term" value="P:positive regulation of cytosolic calcium ion concentration"/>
    <property type="evidence" value="ECO:0007669"/>
    <property type="project" value="TreeGrafter"/>
</dbReference>
<dbReference type="PRINTS" id="PR00237">
    <property type="entry name" value="GPCRRHODOPSN"/>
</dbReference>
<name>A0A4W4DVI6_ELEEL</name>
<evidence type="ECO:0000256" key="3">
    <source>
        <dbReference type="ARBA" id="ARBA00022989"/>
    </source>
</evidence>
<accession>A0A4W4DVI6</accession>
<feature type="transmembrane region" description="Helical" evidence="9">
    <location>
        <begin position="191"/>
        <end position="210"/>
    </location>
</feature>
<dbReference type="AlphaFoldDB" id="A0A4W4DVI6"/>
<reference evidence="11" key="5">
    <citation type="submission" date="2025-09" db="UniProtKB">
        <authorList>
            <consortium name="Ensembl"/>
        </authorList>
    </citation>
    <scope>IDENTIFICATION</scope>
</reference>
<keyword evidence="12" id="KW-1185">Reference proteome</keyword>
<dbReference type="GO" id="GO:0006955">
    <property type="term" value="P:immune response"/>
    <property type="evidence" value="ECO:0007669"/>
    <property type="project" value="TreeGrafter"/>
</dbReference>
<dbReference type="GO" id="GO:0060326">
    <property type="term" value="P:cell chemotaxis"/>
    <property type="evidence" value="ECO:0007669"/>
    <property type="project" value="TreeGrafter"/>
</dbReference>
<dbReference type="OMA" id="ICMFSRR"/>
<dbReference type="InterPro" id="IPR050119">
    <property type="entry name" value="CCR1-9-like"/>
</dbReference>
<evidence type="ECO:0000256" key="2">
    <source>
        <dbReference type="ARBA" id="ARBA00022692"/>
    </source>
</evidence>
<feature type="transmembrane region" description="Helical" evidence="9">
    <location>
        <begin position="103"/>
        <end position="124"/>
    </location>
</feature>
<feature type="transmembrane region" description="Helical" evidence="9">
    <location>
        <begin position="230"/>
        <end position="255"/>
    </location>
</feature>
<keyword evidence="7 8" id="KW-0807">Transducer</keyword>
<dbReference type="PROSITE" id="PS50262">
    <property type="entry name" value="G_PROTEIN_RECEP_F1_2"/>
    <property type="match status" value="1"/>
</dbReference>
<protein>
    <recommendedName>
        <fullName evidence="10">G-protein coupled receptors family 1 profile domain-containing protein</fullName>
    </recommendedName>
</protein>
<comment type="similarity">
    <text evidence="8">Belongs to the G-protein coupled receptor 1 family.</text>
</comment>
<evidence type="ECO:0000313" key="12">
    <source>
        <dbReference type="Proteomes" id="UP000314983"/>
    </source>
</evidence>
<feature type="transmembrane region" description="Helical" evidence="9">
    <location>
        <begin position="145"/>
        <end position="166"/>
    </location>
</feature>
<evidence type="ECO:0000256" key="7">
    <source>
        <dbReference type="ARBA" id="ARBA00023224"/>
    </source>
</evidence>
<dbReference type="InterPro" id="IPR017452">
    <property type="entry name" value="GPCR_Rhodpsn_7TM"/>
</dbReference>
<reference evidence="11" key="3">
    <citation type="submission" date="2020-05" db="EMBL/GenBank/DDBJ databases">
        <title>Electrophorus electricus (electric eel) genome, fEleEle1, primary haplotype.</title>
        <authorList>
            <person name="Myers G."/>
            <person name="Meyer A."/>
            <person name="Fedrigo O."/>
            <person name="Formenti G."/>
            <person name="Rhie A."/>
            <person name="Tracey A."/>
            <person name="Sims Y."/>
            <person name="Jarvis E.D."/>
        </authorList>
    </citation>
    <scope>NUCLEOTIDE SEQUENCE [LARGE SCALE GENOMIC DNA]</scope>
</reference>
<dbReference type="PROSITE" id="PS00237">
    <property type="entry name" value="G_PROTEIN_RECEP_F1_1"/>
    <property type="match status" value="1"/>
</dbReference>
<evidence type="ECO:0000256" key="1">
    <source>
        <dbReference type="ARBA" id="ARBA00004370"/>
    </source>
</evidence>
<feature type="domain" description="G-protein coupled receptors family 1 profile" evidence="10">
    <location>
        <begin position="47"/>
        <end position="289"/>
    </location>
</feature>
<reference evidence="11" key="4">
    <citation type="submission" date="2025-08" db="UniProtKB">
        <authorList>
            <consortium name="Ensembl"/>
        </authorList>
    </citation>
    <scope>IDENTIFICATION</scope>
</reference>
<keyword evidence="4 8" id="KW-0297">G-protein coupled receptor</keyword>
<comment type="subcellular location">
    <subcellularLocation>
        <location evidence="1">Membrane</location>
    </subcellularLocation>
</comment>
<dbReference type="PANTHER" id="PTHR10489:SF730">
    <property type="entry name" value="CHEMOKINE XC RECEPTOR 1"/>
    <property type="match status" value="1"/>
</dbReference>
<organism evidence="11 12">
    <name type="scientific">Electrophorus electricus</name>
    <name type="common">Electric eel</name>
    <name type="synonym">Gymnotus electricus</name>
    <dbReference type="NCBI Taxonomy" id="8005"/>
    <lineage>
        <taxon>Eukaryota</taxon>
        <taxon>Metazoa</taxon>
        <taxon>Chordata</taxon>
        <taxon>Craniata</taxon>
        <taxon>Vertebrata</taxon>
        <taxon>Euteleostomi</taxon>
        <taxon>Actinopterygii</taxon>
        <taxon>Neopterygii</taxon>
        <taxon>Teleostei</taxon>
        <taxon>Ostariophysi</taxon>
        <taxon>Gymnotiformes</taxon>
        <taxon>Gymnotoidei</taxon>
        <taxon>Gymnotidae</taxon>
        <taxon>Electrophorus</taxon>
    </lineage>
</organism>
<evidence type="ECO:0000313" key="11">
    <source>
        <dbReference type="Ensembl" id="ENSEEEP00000003244.2"/>
    </source>
</evidence>
<dbReference type="GO" id="GO:0009897">
    <property type="term" value="C:external side of plasma membrane"/>
    <property type="evidence" value="ECO:0007669"/>
    <property type="project" value="TreeGrafter"/>
</dbReference>
<keyword evidence="2 8" id="KW-0812">Transmembrane</keyword>